<reference evidence="2" key="1">
    <citation type="journal article" date="2023" name="Mol. Phylogenet. Evol.">
        <title>Genome-scale phylogeny and comparative genomics of the fungal order Sordariales.</title>
        <authorList>
            <person name="Hensen N."/>
            <person name="Bonometti L."/>
            <person name="Westerberg I."/>
            <person name="Brannstrom I.O."/>
            <person name="Guillou S."/>
            <person name="Cros-Aarteil S."/>
            <person name="Calhoun S."/>
            <person name="Haridas S."/>
            <person name="Kuo A."/>
            <person name="Mondo S."/>
            <person name="Pangilinan J."/>
            <person name="Riley R."/>
            <person name="LaButti K."/>
            <person name="Andreopoulos B."/>
            <person name="Lipzen A."/>
            <person name="Chen C."/>
            <person name="Yan M."/>
            <person name="Daum C."/>
            <person name="Ng V."/>
            <person name="Clum A."/>
            <person name="Steindorff A."/>
            <person name="Ohm R.A."/>
            <person name="Martin F."/>
            <person name="Silar P."/>
            <person name="Natvig D.O."/>
            <person name="Lalanne C."/>
            <person name="Gautier V."/>
            <person name="Ament-Velasquez S.L."/>
            <person name="Kruys A."/>
            <person name="Hutchinson M.I."/>
            <person name="Powell A.J."/>
            <person name="Barry K."/>
            <person name="Miller A.N."/>
            <person name="Grigoriev I.V."/>
            <person name="Debuchy R."/>
            <person name="Gladieux P."/>
            <person name="Hiltunen Thoren M."/>
            <person name="Johannesson H."/>
        </authorList>
    </citation>
    <scope>NUCLEOTIDE SEQUENCE [LARGE SCALE GENOMIC DNA]</scope>
    <source>
        <strain evidence="2">CBS 284.82</strain>
    </source>
</reference>
<protein>
    <submittedName>
        <fullName evidence="1">Uncharacterized protein</fullName>
    </submittedName>
</protein>
<gene>
    <name evidence="1" type="ORF">C8A01DRAFT_45045</name>
</gene>
<accession>A0AAN6PN01</accession>
<keyword evidence="2" id="KW-1185">Reference proteome</keyword>
<evidence type="ECO:0000313" key="2">
    <source>
        <dbReference type="Proteomes" id="UP001303115"/>
    </source>
</evidence>
<dbReference type="EMBL" id="MU854350">
    <property type="protein sequence ID" value="KAK4041836.1"/>
    <property type="molecule type" value="Genomic_DNA"/>
</dbReference>
<evidence type="ECO:0000313" key="1">
    <source>
        <dbReference type="EMBL" id="KAK4041836.1"/>
    </source>
</evidence>
<name>A0AAN6PN01_9PEZI</name>
<dbReference type="AlphaFoldDB" id="A0AAN6PN01"/>
<organism evidence="1 2">
    <name type="scientific">Parachaetomium inaequale</name>
    <dbReference type="NCBI Taxonomy" id="2588326"/>
    <lineage>
        <taxon>Eukaryota</taxon>
        <taxon>Fungi</taxon>
        <taxon>Dikarya</taxon>
        <taxon>Ascomycota</taxon>
        <taxon>Pezizomycotina</taxon>
        <taxon>Sordariomycetes</taxon>
        <taxon>Sordariomycetidae</taxon>
        <taxon>Sordariales</taxon>
        <taxon>Chaetomiaceae</taxon>
        <taxon>Parachaetomium</taxon>
    </lineage>
</organism>
<dbReference type="Proteomes" id="UP001303115">
    <property type="component" value="Unassembled WGS sequence"/>
</dbReference>
<sequence length="326" mass="36841">MSVLDFEHAESFKQALDRLLSTDTAEVTYSEIVDGLPTIDSFFDFHFEPEHEGHPVLALDHASLCPGVVERTREFRNQFDMLQLTLPSALLSAFQQSHRGTQQYELRLVELLAVSCHQIAVYLFELDDGVHKHRLYQEWRDSGRESGEYLAPAVFCHGSYVDSDQYPNGAKIFGGVVVFDLLGSLLHPATLDGPHTIFPPTPTQYTALIDLLGPAAAPYAAPCPFPVRATADNRWRYDPWDSMTRFNIFRDRYERKPPNGPRPHHCVKSSRDWPELGDEHLVALLQYQASQGQPVDQAGIDAAYERMKQITPSSPLWPSRRDPGLP</sequence>
<proteinExistence type="predicted"/>
<comment type="caution">
    <text evidence="1">The sequence shown here is derived from an EMBL/GenBank/DDBJ whole genome shotgun (WGS) entry which is preliminary data.</text>
</comment>